<evidence type="ECO:0000313" key="1">
    <source>
        <dbReference type="EMBL" id="MFF5922970.1"/>
    </source>
</evidence>
<reference evidence="1 2" key="1">
    <citation type="submission" date="2024-10" db="EMBL/GenBank/DDBJ databases">
        <title>The Natural Products Discovery Center: Release of the First 8490 Sequenced Strains for Exploring Actinobacteria Biosynthetic Diversity.</title>
        <authorList>
            <person name="Kalkreuter E."/>
            <person name="Kautsar S.A."/>
            <person name="Yang D."/>
            <person name="Bader C.D."/>
            <person name="Teijaro C.N."/>
            <person name="Fluegel L."/>
            <person name="Davis C.M."/>
            <person name="Simpson J.R."/>
            <person name="Lauterbach L."/>
            <person name="Steele A.D."/>
            <person name="Gui C."/>
            <person name="Meng S."/>
            <person name="Li G."/>
            <person name="Viehrig K."/>
            <person name="Ye F."/>
            <person name="Su P."/>
            <person name="Kiefer A.F."/>
            <person name="Nichols A."/>
            <person name="Cepeda A.J."/>
            <person name="Yan W."/>
            <person name="Fan B."/>
            <person name="Jiang Y."/>
            <person name="Adhikari A."/>
            <person name="Zheng C.-J."/>
            <person name="Schuster L."/>
            <person name="Cowan T.M."/>
            <person name="Smanski M.J."/>
            <person name="Chevrette M.G."/>
            <person name="De Carvalho L.P.S."/>
            <person name="Shen B."/>
        </authorList>
    </citation>
    <scope>NUCLEOTIDE SEQUENCE [LARGE SCALE GENOMIC DNA]</scope>
    <source>
        <strain evidence="1 2">NPDC012605</strain>
    </source>
</reference>
<dbReference type="EMBL" id="JBIBDZ010000012">
    <property type="protein sequence ID" value="MFF5922970.1"/>
    <property type="molecule type" value="Genomic_DNA"/>
</dbReference>
<organism evidence="1 2">
    <name type="scientific">Streptomyces flavochromogenes</name>
    <dbReference type="NCBI Taxonomy" id="68199"/>
    <lineage>
        <taxon>Bacteria</taxon>
        <taxon>Bacillati</taxon>
        <taxon>Actinomycetota</taxon>
        <taxon>Actinomycetes</taxon>
        <taxon>Kitasatosporales</taxon>
        <taxon>Streptomycetaceae</taxon>
        <taxon>Streptomyces</taxon>
    </lineage>
</organism>
<proteinExistence type="predicted"/>
<evidence type="ECO:0008006" key="3">
    <source>
        <dbReference type="Google" id="ProtNLM"/>
    </source>
</evidence>
<dbReference type="Proteomes" id="UP001602370">
    <property type="component" value="Unassembled WGS sequence"/>
</dbReference>
<name>A0ABW6Y025_9ACTN</name>
<keyword evidence="2" id="KW-1185">Reference proteome</keyword>
<gene>
    <name evidence="1" type="ORF">ACFY8C_32345</name>
</gene>
<protein>
    <recommendedName>
        <fullName evidence="3">DUF4760 domain-containing protein</fullName>
    </recommendedName>
</protein>
<accession>A0ABW6Y025</accession>
<dbReference type="RefSeq" id="WP_388310443.1">
    <property type="nucleotide sequence ID" value="NZ_JBIBDZ010000012.1"/>
</dbReference>
<evidence type="ECO:0000313" key="2">
    <source>
        <dbReference type="Proteomes" id="UP001602370"/>
    </source>
</evidence>
<sequence length="199" mass="22182">MEWGTIVTVLLGGLIGLSGETIGRMGARRQAQIARQEALEDANAARSQAIEDDSRREKEARERHAVENILSAYLENPIRLVDQPNEETVVSITRICLVLGFEQSFILNAELRERVAEMCYILDIATDGDVDGYSAAEVGFLSRSETRMLMGAWARGEELPNSIEGWGELRHGLAEIEANWQQKLRDAGLRVEVPPLSIY</sequence>
<comment type="caution">
    <text evidence="1">The sequence shown here is derived from an EMBL/GenBank/DDBJ whole genome shotgun (WGS) entry which is preliminary data.</text>
</comment>